<keyword evidence="12" id="KW-0732">Signal</keyword>
<dbReference type="AlphaFoldDB" id="A0A2S6NLF7"/>
<keyword evidence="6" id="KW-0645">Protease</keyword>
<dbReference type="GO" id="GO:0004252">
    <property type="term" value="F:serine-type endopeptidase activity"/>
    <property type="evidence" value="ECO:0007669"/>
    <property type="project" value="InterPro"/>
</dbReference>
<dbReference type="SUPFAM" id="SSF50156">
    <property type="entry name" value="PDZ domain-like"/>
    <property type="match status" value="2"/>
</dbReference>
<evidence type="ECO:0000313" key="14">
    <source>
        <dbReference type="EMBL" id="PPQ36158.1"/>
    </source>
</evidence>
<dbReference type="EMBL" id="NHRY01000061">
    <property type="protein sequence ID" value="PPQ36158.1"/>
    <property type="molecule type" value="Genomic_DNA"/>
</dbReference>
<dbReference type="InterPro" id="IPR036034">
    <property type="entry name" value="PDZ_sf"/>
</dbReference>
<evidence type="ECO:0000256" key="11">
    <source>
        <dbReference type="ARBA" id="ARBA00032850"/>
    </source>
</evidence>
<feature type="signal peptide" evidence="12">
    <location>
        <begin position="1"/>
        <end position="30"/>
    </location>
</feature>
<keyword evidence="9" id="KW-0720">Serine protease</keyword>
<dbReference type="EC" id="3.4.21.107" evidence="4"/>
<accession>A0A2S6NLF7</accession>
<dbReference type="SMART" id="SM00228">
    <property type="entry name" value="PDZ"/>
    <property type="match status" value="2"/>
</dbReference>
<organism evidence="14 15">
    <name type="scientific">Rhodopila globiformis</name>
    <name type="common">Rhodopseudomonas globiformis</name>
    <dbReference type="NCBI Taxonomy" id="1071"/>
    <lineage>
        <taxon>Bacteria</taxon>
        <taxon>Pseudomonadati</taxon>
        <taxon>Pseudomonadota</taxon>
        <taxon>Alphaproteobacteria</taxon>
        <taxon>Acetobacterales</taxon>
        <taxon>Acetobacteraceae</taxon>
        <taxon>Rhodopila</taxon>
    </lineage>
</organism>
<keyword evidence="8" id="KW-0378">Hydrolase</keyword>
<feature type="domain" description="PDZ" evidence="13">
    <location>
        <begin position="361"/>
        <end position="425"/>
    </location>
</feature>
<dbReference type="PANTHER" id="PTHR22939:SF130">
    <property type="entry name" value="PERIPLASMIC SERINE ENDOPROTEASE DEGP-LIKE-RELATED"/>
    <property type="match status" value="1"/>
</dbReference>
<comment type="similarity">
    <text evidence="3">Belongs to the peptidase S1C family.</text>
</comment>
<evidence type="ECO:0000256" key="8">
    <source>
        <dbReference type="ARBA" id="ARBA00022801"/>
    </source>
</evidence>
<name>A0A2S6NLF7_RHOGL</name>
<sequence>MRLSMPWFVRLAVIVVFATGLQAAPAPALAGSDQPPGMIAAVVARVRDSVMRIVVVHPPEAPPGEKTMAKAGEGHPVTRIGSGFVIDPDGLVATNRHVVENATAIFVATPDGGRFRAEIVGMPHKADIALLRIHTGYKLPAIKWGNSDALRPGDTVIAIGSPFGFDNTVTAGIVSSVNRDIMETPFDDYIQTDAAINHGNSGGPLFNINGEVVGMNSVLYAPGTYSGSVGLGFAIPSNDLRFVLSRLEEYGQVRAGMLPFRTQSVTAMMAEAIGSPAPGGALIAALGPRGDEMNGLIQPGDVIRTFNGEVVTDPRDLARKAARAPIGSTVRLGICRSGTIMAVNVPILAYDPHPQPIQEPGPPPKMLGLQFSAAEGSDGTIRGVAVSAIDPTGSAADSGLQTGDIILRVQQQPISTPEQARAALQARAAAKQPYAAVLVERNEKRTWIPVALPGE</sequence>
<evidence type="ECO:0000256" key="9">
    <source>
        <dbReference type="ARBA" id="ARBA00022825"/>
    </source>
</evidence>
<dbReference type="Gene3D" id="2.30.42.10">
    <property type="match status" value="2"/>
</dbReference>
<dbReference type="SUPFAM" id="SSF50494">
    <property type="entry name" value="Trypsin-like serine proteases"/>
    <property type="match status" value="1"/>
</dbReference>
<proteinExistence type="inferred from homology"/>
<dbReference type="PANTHER" id="PTHR22939">
    <property type="entry name" value="SERINE PROTEASE FAMILY S1C HTRA-RELATED"/>
    <property type="match status" value="1"/>
</dbReference>
<evidence type="ECO:0000313" key="15">
    <source>
        <dbReference type="Proteomes" id="UP000239724"/>
    </source>
</evidence>
<evidence type="ECO:0000259" key="13">
    <source>
        <dbReference type="PROSITE" id="PS50106"/>
    </source>
</evidence>
<dbReference type="Pfam" id="PF00595">
    <property type="entry name" value="PDZ"/>
    <property type="match status" value="1"/>
</dbReference>
<dbReference type="InterPro" id="IPR009003">
    <property type="entry name" value="Peptidase_S1_PA"/>
</dbReference>
<comment type="caution">
    <text evidence="14">The sequence shown here is derived from an EMBL/GenBank/DDBJ whole genome shotgun (WGS) entry which is preliminary data.</text>
</comment>
<comment type="catalytic activity">
    <reaction evidence="1">
        <text>Acts on substrates that are at least partially unfolded. The cleavage site P1 residue is normally between a pair of hydrophobic residues, such as Val-|-Val.</text>
        <dbReference type="EC" id="3.4.21.107"/>
    </reaction>
</comment>
<evidence type="ECO:0000256" key="3">
    <source>
        <dbReference type="ARBA" id="ARBA00010541"/>
    </source>
</evidence>
<dbReference type="InterPro" id="IPR001940">
    <property type="entry name" value="Peptidase_S1C"/>
</dbReference>
<evidence type="ECO:0000256" key="5">
    <source>
        <dbReference type="ARBA" id="ARBA00013958"/>
    </source>
</evidence>
<keyword evidence="7" id="KW-0574">Periplasm</keyword>
<comment type="subcellular location">
    <subcellularLocation>
        <location evidence="2">Periplasm</location>
    </subcellularLocation>
</comment>
<evidence type="ECO:0000256" key="12">
    <source>
        <dbReference type="SAM" id="SignalP"/>
    </source>
</evidence>
<evidence type="ECO:0000256" key="1">
    <source>
        <dbReference type="ARBA" id="ARBA00001772"/>
    </source>
</evidence>
<evidence type="ECO:0000256" key="4">
    <source>
        <dbReference type="ARBA" id="ARBA00013035"/>
    </source>
</evidence>
<gene>
    <name evidence="14" type="ORF">CCS01_05545</name>
</gene>
<reference evidence="14 15" key="1">
    <citation type="journal article" date="2018" name="Arch. Microbiol.">
        <title>New insights into the metabolic potential of the phototrophic purple bacterium Rhodopila globiformis DSM 161(T) from its draft genome sequence and evidence for a vanadium-dependent nitrogenase.</title>
        <authorList>
            <person name="Imhoff J.F."/>
            <person name="Rahn T."/>
            <person name="Kunzel S."/>
            <person name="Neulinger S.C."/>
        </authorList>
    </citation>
    <scope>NUCLEOTIDE SEQUENCE [LARGE SCALE GENOMIC DNA]</scope>
    <source>
        <strain evidence="14 15">DSM 161</strain>
    </source>
</reference>
<keyword evidence="10" id="KW-0346">Stress response</keyword>
<dbReference type="GO" id="GO:0006508">
    <property type="term" value="P:proteolysis"/>
    <property type="evidence" value="ECO:0007669"/>
    <property type="project" value="UniProtKB-KW"/>
</dbReference>
<evidence type="ECO:0000256" key="6">
    <source>
        <dbReference type="ARBA" id="ARBA00022670"/>
    </source>
</evidence>
<dbReference type="Pfam" id="PF13365">
    <property type="entry name" value="Trypsin_2"/>
    <property type="match status" value="1"/>
</dbReference>
<protein>
    <recommendedName>
        <fullName evidence="5">Probable periplasmic serine endoprotease DegP-like</fullName>
        <ecNumber evidence="4">3.4.21.107</ecNumber>
    </recommendedName>
    <alternativeName>
        <fullName evidence="11">Protease Do</fullName>
    </alternativeName>
</protein>
<dbReference type="Gene3D" id="2.40.10.120">
    <property type="match status" value="1"/>
</dbReference>
<dbReference type="Proteomes" id="UP000239724">
    <property type="component" value="Unassembled WGS sequence"/>
</dbReference>
<keyword evidence="15" id="KW-1185">Reference proteome</keyword>
<dbReference type="PROSITE" id="PS50106">
    <property type="entry name" value="PDZ"/>
    <property type="match status" value="1"/>
</dbReference>
<dbReference type="GO" id="GO:0042597">
    <property type="term" value="C:periplasmic space"/>
    <property type="evidence" value="ECO:0007669"/>
    <property type="project" value="UniProtKB-SubCell"/>
</dbReference>
<evidence type="ECO:0000256" key="10">
    <source>
        <dbReference type="ARBA" id="ARBA00023016"/>
    </source>
</evidence>
<feature type="chain" id="PRO_5018204101" description="Probable periplasmic serine endoprotease DegP-like" evidence="12">
    <location>
        <begin position="31"/>
        <end position="455"/>
    </location>
</feature>
<evidence type="ECO:0000256" key="2">
    <source>
        <dbReference type="ARBA" id="ARBA00004418"/>
    </source>
</evidence>
<evidence type="ECO:0000256" key="7">
    <source>
        <dbReference type="ARBA" id="ARBA00022764"/>
    </source>
</evidence>
<dbReference type="PRINTS" id="PR00834">
    <property type="entry name" value="PROTEASES2C"/>
</dbReference>
<dbReference type="InterPro" id="IPR001478">
    <property type="entry name" value="PDZ"/>
</dbReference>